<organism evidence="1 2">
    <name type="scientific">Danxiaibacter flavus</name>
    <dbReference type="NCBI Taxonomy" id="3049108"/>
    <lineage>
        <taxon>Bacteria</taxon>
        <taxon>Pseudomonadati</taxon>
        <taxon>Bacteroidota</taxon>
        <taxon>Chitinophagia</taxon>
        <taxon>Chitinophagales</taxon>
        <taxon>Chitinophagaceae</taxon>
        <taxon>Danxiaibacter</taxon>
    </lineage>
</organism>
<proteinExistence type="predicted"/>
<reference evidence="1 2" key="1">
    <citation type="submission" date="2023-07" db="EMBL/GenBank/DDBJ databases">
        <authorList>
            <person name="Lian W.-H."/>
        </authorList>
    </citation>
    <scope>NUCLEOTIDE SEQUENCE [LARGE SCALE GENOMIC DNA]</scope>
    <source>
        <strain evidence="1 2">SYSU DXS3180</strain>
    </source>
</reference>
<dbReference type="Proteomes" id="UP001560573">
    <property type="component" value="Unassembled WGS sequence"/>
</dbReference>
<accession>A0ABV3ZGM7</accession>
<dbReference type="PANTHER" id="PTHR30441:SF8">
    <property type="entry name" value="DUF748 DOMAIN-CONTAINING PROTEIN"/>
    <property type="match status" value="1"/>
</dbReference>
<evidence type="ECO:0000313" key="1">
    <source>
        <dbReference type="EMBL" id="MEX6689052.1"/>
    </source>
</evidence>
<name>A0ABV3ZGM7_9BACT</name>
<gene>
    <name evidence="1" type="ORF">QTN47_16205</name>
</gene>
<evidence type="ECO:0000313" key="2">
    <source>
        <dbReference type="Proteomes" id="UP001560573"/>
    </source>
</evidence>
<dbReference type="PANTHER" id="PTHR30441">
    <property type="entry name" value="DUF748 DOMAIN-CONTAINING PROTEIN"/>
    <property type="match status" value="1"/>
</dbReference>
<protein>
    <submittedName>
        <fullName evidence="1">AsmA-like C-terminal region-containing protein</fullName>
    </submittedName>
</protein>
<dbReference type="EMBL" id="JAULBC010000005">
    <property type="protein sequence ID" value="MEX6689052.1"/>
    <property type="molecule type" value="Genomic_DNA"/>
</dbReference>
<sequence length="815" mass="90969">MILLSIIALYVLILIVLSILANNKKGLILSKVNNAVHQLLPGDAHINDIEINMWRYFPKIEIRLIDVSYKDTLRHEPLFVAKTVSTTFNIVQLIQRNLDVRDLKVANGSFHLFTDSSGYSNNYLLKPKQREIERPGKKSQKVFIDNVELQNFHVVIDHAQKEKKYDILIKDMDARIKKVDTVLNIRLKEKCLVNGLGFNLAQGIYLQNQEVEGTFNIKFNLPQKSLQFSNAKASINKQLYTMGGNFNFSDSGKFSLKVDTRKLVYKQALSILTEKIQRKLSLYQLSEPINVTAEIEGPLMYKSIPFVRVEWTTEDNILQTPIATFDKCSFKGSYFNERVKGVPRTDPNSMVVFDNFVGNWEGIQVAGSNIMITDLANPTLDVKLQSTTDFPALDNKFNLQTIRFIEGIAVMTLQYNGPLTANVALLQKLSGAIHVKDGIIQYEPKTLTFTNCNGDIIFNENDISINNFKCDLNKSHFEVQVQGKNAGAYMQSDPAKAMIVCNVTAPFIDLGDFKSVFSRNKTASSARKKKGPKLAKTLLNADEILENGTLSLNMKAGHIVFDQFDATAFNSNILFRKDDWLINNISLNTAGGSLTAKGSVQQPGAARHDAKIAVAVKNVNVQKLFYEFNEFGQNGITSRNLRGNFTADADIALGISSSGSVVANSITGAVDFSLKNGALVNYKPLENIKNFILRNRDLSNVKFAELKNRLDIDHDKIHINRMEIQSNVLSMFVEGIYGLNGNSNILIQLPLSNLGKKDDKRPQNVGVHSKVGPSIFVRAVSGDDGKMKFKLTFSKKIKARSAGNDNESAGDEKKQ</sequence>
<comment type="caution">
    <text evidence="1">The sequence shown here is derived from an EMBL/GenBank/DDBJ whole genome shotgun (WGS) entry which is preliminary data.</text>
</comment>
<keyword evidence="2" id="KW-1185">Reference proteome</keyword>
<dbReference type="RefSeq" id="WP_369330460.1">
    <property type="nucleotide sequence ID" value="NZ_JAULBC010000005.1"/>
</dbReference>
<dbReference type="InterPro" id="IPR052894">
    <property type="entry name" value="AsmA-related"/>
</dbReference>